<dbReference type="Pfam" id="PF13181">
    <property type="entry name" value="TPR_8"/>
    <property type="match status" value="1"/>
</dbReference>
<feature type="repeat" description="TPR" evidence="1">
    <location>
        <begin position="104"/>
        <end position="137"/>
    </location>
</feature>
<protein>
    <submittedName>
        <fullName evidence="4">Tetratricopeptide repeat protein</fullName>
    </submittedName>
</protein>
<feature type="chain" id="PRO_5033016137" evidence="3">
    <location>
        <begin position="51"/>
        <end position="227"/>
    </location>
</feature>
<keyword evidence="1" id="KW-0802">TPR repeat</keyword>
<reference evidence="4" key="1">
    <citation type="journal article" date="2020" name="mSystems">
        <title>Genome- and Community-Level Interaction Insights into Carbon Utilization and Element Cycling Functions of Hydrothermarchaeota in Hydrothermal Sediment.</title>
        <authorList>
            <person name="Zhou Z."/>
            <person name="Liu Y."/>
            <person name="Xu W."/>
            <person name="Pan J."/>
            <person name="Luo Z.H."/>
            <person name="Li M."/>
        </authorList>
    </citation>
    <scope>NUCLEOTIDE SEQUENCE [LARGE SCALE GENOMIC DNA]</scope>
    <source>
        <strain evidence="4">SpSt-381</strain>
    </source>
</reference>
<keyword evidence="3" id="KW-0732">Signal</keyword>
<comment type="caution">
    <text evidence="4">The sequence shown here is derived from an EMBL/GenBank/DDBJ whole genome shotgun (WGS) entry which is preliminary data.</text>
</comment>
<dbReference type="PROSITE" id="PS50005">
    <property type="entry name" value="TPR"/>
    <property type="match status" value="3"/>
</dbReference>
<feature type="region of interest" description="Disordered" evidence="2">
    <location>
        <begin position="1"/>
        <end position="27"/>
    </location>
</feature>
<dbReference type="InterPro" id="IPR019734">
    <property type="entry name" value="TPR_rpt"/>
</dbReference>
<gene>
    <name evidence="4" type="ORF">ENR23_10495</name>
</gene>
<organism evidence="4">
    <name type="scientific">Eiseniibacteriota bacterium</name>
    <dbReference type="NCBI Taxonomy" id="2212470"/>
    <lineage>
        <taxon>Bacteria</taxon>
        <taxon>Candidatus Eiseniibacteriota</taxon>
    </lineage>
</organism>
<accession>A0A832I2M5</accession>
<evidence type="ECO:0000256" key="1">
    <source>
        <dbReference type="PROSITE-ProRule" id="PRU00339"/>
    </source>
</evidence>
<dbReference type="GO" id="GO:0006493">
    <property type="term" value="P:protein O-linked glycosylation"/>
    <property type="evidence" value="ECO:0007669"/>
    <property type="project" value="InterPro"/>
</dbReference>
<dbReference type="AlphaFoldDB" id="A0A832I2M5"/>
<evidence type="ECO:0000256" key="2">
    <source>
        <dbReference type="SAM" id="MobiDB-lite"/>
    </source>
</evidence>
<dbReference type="SMART" id="SM00028">
    <property type="entry name" value="TPR"/>
    <property type="match status" value="3"/>
</dbReference>
<feature type="signal peptide" evidence="3">
    <location>
        <begin position="1"/>
        <end position="50"/>
    </location>
</feature>
<feature type="repeat" description="TPR" evidence="1">
    <location>
        <begin position="172"/>
        <end position="205"/>
    </location>
</feature>
<dbReference type="InterPro" id="IPR037919">
    <property type="entry name" value="OGT"/>
</dbReference>
<dbReference type="GO" id="GO:0097363">
    <property type="term" value="F:protein O-acetylglucosaminyltransferase activity"/>
    <property type="evidence" value="ECO:0007669"/>
    <property type="project" value="TreeGrafter"/>
</dbReference>
<dbReference type="PANTHER" id="PTHR44366">
    <property type="entry name" value="UDP-N-ACETYLGLUCOSAMINE--PEPTIDE N-ACETYLGLUCOSAMINYLTRANSFERASE 110 KDA SUBUNIT"/>
    <property type="match status" value="1"/>
</dbReference>
<dbReference type="Gene3D" id="1.25.40.10">
    <property type="entry name" value="Tetratricopeptide repeat domain"/>
    <property type="match status" value="1"/>
</dbReference>
<sequence>MSARGLPGRGGPRGILPARSRTHAPRRTSVKGLAPIALLAALLAPAPAQAAPADTLAALEGAVAKDSSNVANLYRLGVAYLDRDRIAEATRVLTRANVLKPGDVKILVNLGAAYDAAGQGGAAQRHYQEALKIAPGDSVAACRLASSYYSTGFQTLAMDQLRDIIRRHPRAHCAYFTLGVAFADAGIYRDAIRTWRKVVELAPDSPEGASARESIEVLEKYLTDRSR</sequence>
<dbReference type="SUPFAM" id="SSF48452">
    <property type="entry name" value="TPR-like"/>
    <property type="match status" value="1"/>
</dbReference>
<name>A0A832I2M5_UNCEI</name>
<feature type="repeat" description="TPR" evidence="1">
    <location>
        <begin position="70"/>
        <end position="103"/>
    </location>
</feature>
<dbReference type="InterPro" id="IPR011990">
    <property type="entry name" value="TPR-like_helical_dom_sf"/>
</dbReference>
<evidence type="ECO:0000256" key="3">
    <source>
        <dbReference type="SAM" id="SignalP"/>
    </source>
</evidence>
<dbReference type="EMBL" id="DSQF01000022">
    <property type="protein sequence ID" value="HGZ43832.1"/>
    <property type="molecule type" value="Genomic_DNA"/>
</dbReference>
<proteinExistence type="predicted"/>
<evidence type="ECO:0000313" key="4">
    <source>
        <dbReference type="EMBL" id="HGZ43832.1"/>
    </source>
</evidence>
<dbReference type="Pfam" id="PF13432">
    <property type="entry name" value="TPR_16"/>
    <property type="match status" value="1"/>
</dbReference>
<dbReference type="PANTHER" id="PTHR44366:SF1">
    <property type="entry name" value="UDP-N-ACETYLGLUCOSAMINE--PEPTIDE N-ACETYLGLUCOSAMINYLTRANSFERASE 110 KDA SUBUNIT"/>
    <property type="match status" value="1"/>
</dbReference>